<name>A0A8X6XZK8_9ARAC</name>
<accession>A0A8X6XZK8</accession>
<dbReference type="InterPro" id="IPR036691">
    <property type="entry name" value="Endo/exonu/phosph_ase_sf"/>
</dbReference>
<evidence type="ECO:0000259" key="1">
    <source>
        <dbReference type="Pfam" id="PF14529"/>
    </source>
</evidence>
<gene>
    <name evidence="2" type="primary">jockeypol_57</name>
    <name evidence="2" type="ORF">TNIN_462791</name>
</gene>
<protein>
    <submittedName>
        <fullName evidence="2">RNA-directed DNA polymerase from mobile element jockey</fullName>
    </submittedName>
</protein>
<dbReference type="Pfam" id="PF14529">
    <property type="entry name" value="Exo_endo_phos_2"/>
    <property type="match status" value="1"/>
</dbReference>
<comment type="caution">
    <text evidence="2">The sequence shown here is derived from an EMBL/GenBank/DDBJ whole genome shotgun (WGS) entry which is preliminary data.</text>
</comment>
<dbReference type="SUPFAM" id="SSF56219">
    <property type="entry name" value="DNase I-like"/>
    <property type="match status" value="1"/>
</dbReference>
<dbReference type="InterPro" id="IPR005135">
    <property type="entry name" value="Endo/exonuclease/phosphatase"/>
</dbReference>
<feature type="domain" description="Endonuclease/exonuclease/phosphatase" evidence="1">
    <location>
        <begin position="70"/>
        <end position="150"/>
    </location>
</feature>
<evidence type="ECO:0000313" key="3">
    <source>
        <dbReference type="Proteomes" id="UP000886998"/>
    </source>
</evidence>
<keyword evidence="2" id="KW-0808">Transferase</keyword>
<dbReference type="Proteomes" id="UP000886998">
    <property type="component" value="Unassembled WGS sequence"/>
</dbReference>
<sequence length="216" mass="24436">MFCHLLSHKSGFITYISILINLLRLLRAKGYNIVRRDIASGGGGLVFLIRDFHFQRLPDIGNESSDLKYLGNFNAKNTTWDSIITNAGSSELSNLVNDKIFLSLNDGTHTFRSYSYGSTEVLDLTFISPGLLPYSFWRVLDNIGSDHLPILVETALNVNRTGAKNLHWNFRKADWSLKISLTILYRKNLFRTTWKRNGPTSGTPFLQLIIHQSLAG</sequence>
<dbReference type="GO" id="GO:0003964">
    <property type="term" value="F:RNA-directed DNA polymerase activity"/>
    <property type="evidence" value="ECO:0007669"/>
    <property type="project" value="UniProtKB-KW"/>
</dbReference>
<dbReference type="EMBL" id="BMAV01013660">
    <property type="protein sequence ID" value="GFY61465.1"/>
    <property type="molecule type" value="Genomic_DNA"/>
</dbReference>
<dbReference type="Gene3D" id="3.60.10.10">
    <property type="entry name" value="Endonuclease/exonuclease/phosphatase"/>
    <property type="match status" value="1"/>
</dbReference>
<evidence type="ECO:0000313" key="2">
    <source>
        <dbReference type="EMBL" id="GFY61465.1"/>
    </source>
</evidence>
<dbReference type="AlphaFoldDB" id="A0A8X6XZK8"/>
<proteinExistence type="predicted"/>
<reference evidence="2" key="1">
    <citation type="submission" date="2020-08" db="EMBL/GenBank/DDBJ databases">
        <title>Multicomponent nature underlies the extraordinary mechanical properties of spider dragline silk.</title>
        <authorList>
            <person name="Kono N."/>
            <person name="Nakamura H."/>
            <person name="Mori M."/>
            <person name="Yoshida Y."/>
            <person name="Ohtoshi R."/>
            <person name="Malay A.D."/>
            <person name="Moran D.A.P."/>
            <person name="Tomita M."/>
            <person name="Numata K."/>
            <person name="Arakawa K."/>
        </authorList>
    </citation>
    <scope>NUCLEOTIDE SEQUENCE</scope>
</reference>
<keyword evidence="2" id="KW-0548">Nucleotidyltransferase</keyword>
<dbReference type="OrthoDB" id="6436593at2759"/>
<keyword evidence="2" id="KW-0695">RNA-directed DNA polymerase</keyword>
<organism evidence="2 3">
    <name type="scientific">Trichonephila inaurata madagascariensis</name>
    <dbReference type="NCBI Taxonomy" id="2747483"/>
    <lineage>
        <taxon>Eukaryota</taxon>
        <taxon>Metazoa</taxon>
        <taxon>Ecdysozoa</taxon>
        <taxon>Arthropoda</taxon>
        <taxon>Chelicerata</taxon>
        <taxon>Arachnida</taxon>
        <taxon>Araneae</taxon>
        <taxon>Araneomorphae</taxon>
        <taxon>Entelegynae</taxon>
        <taxon>Araneoidea</taxon>
        <taxon>Nephilidae</taxon>
        <taxon>Trichonephila</taxon>
        <taxon>Trichonephila inaurata</taxon>
    </lineage>
</organism>
<keyword evidence="3" id="KW-1185">Reference proteome</keyword>